<dbReference type="Pfam" id="PF02452">
    <property type="entry name" value="PemK_toxin"/>
    <property type="match status" value="1"/>
</dbReference>
<dbReference type="GO" id="GO:0004521">
    <property type="term" value="F:RNA endonuclease activity"/>
    <property type="evidence" value="ECO:0007669"/>
    <property type="project" value="TreeGrafter"/>
</dbReference>
<dbReference type="GO" id="GO:0016075">
    <property type="term" value="P:rRNA catabolic process"/>
    <property type="evidence" value="ECO:0007669"/>
    <property type="project" value="TreeGrafter"/>
</dbReference>
<comment type="caution">
    <text evidence="3">The sequence shown here is derived from an EMBL/GenBank/DDBJ whole genome shotgun (WGS) entry which is preliminary data.</text>
</comment>
<keyword evidence="4" id="KW-1185">Reference proteome</keyword>
<organism evidence="3 4">
    <name type="scientific">Paenibacillus faecis</name>
    <dbReference type="NCBI Taxonomy" id="862114"/>
    <lineage>
        <taxon>Bacteria</taxon>
        <taxon>Bacillati</taxon>
        <taxon>Bacillota</taxon>
        <taxon>Bacilli</taxon>
        <taxon>Bacillales</taxon>
        <taxon>Paenibacillaceae</taxon>
        <taxon>Paenibacillus</taxon>
    </lineage>
</organism>
<dbReference type="InterPro" id="IPR003477">
    <property type="entry name" value="PemK-like"/>
</dbReference>
<protein>
    <submittedName>
        <fullName evidence="3">Type II toxin-antitoxin system PemK/MazF family toxin</fullName>
    </submittedName>
</protein>
<dbReference type="AlphaFoldDB" id="A0A5D0CRP8"/>
<evidence type="ECO:0000313" key="3">
    <source>
        <dbReference type="EMBL" id="TYA12621.1"/>
    </source>
</evidence>
<dbReference type="Gene3D" id="2.30.30.110">
    <property type="match status" value="1"/>
</dbReference>
<dbReference type="GO" id="GO:0006402">
    <property type="term" value="P:mRNA catabolic process"/>
    <property type="evidence" value="ECO:0007669"/>
    <property type="project" value="TreeGrafter"/>
</dbReference>
<evidence type="ECO:0000256" key="1">
    <source>
        <dbReference type="ARBA" id="ARBA00007521"/>
    </source>
</evidence>
<proteinExistence type="inferred from homology"/>
<dbReference type="EMBL" id="VSDO01000003">
    <property type="protein sequence ID" value="TYA12621.1"/>
    <property type="molecule type" value="Genomic_DNA"/>
</dbReference>
<dbReference type="InterPro" id="IPR011067">
    <property type="entry name" value="Plasmid_toxin/cell-grow_inhib"/>
</dbReference>
<evidence type="ECO:0000256" key="2">
    <source>
        <dbReference type="ARBA" id="ARBA00022649"/>
    </source>
</evidence>
<dbReference type="SUPFAM" id="SSF50118">
    <property type="entry name" value="Cell growth inhibitor/plasmid maintenance toxic component"/>
    <property type="match status" value="1"/>
</dbReference>
<keyword evidence="2" id="KW-1277">Toxin-antitoxin system</keyword>
<accession>A0A5D0CRP8</accession>
<evidence type="ECO:0000313" key="4">
    <source>
        <dbReference type="Proteomes" id="UP000325218"/>
    </source>
</evidence>
<dbReference type="PANTHER" id="PTHR33988">
    <property type="entry name" value="ENDORIBONUCLEASE MAZF-RELATED"/>
    <property type="match status" value="1"/>
</dbReference>
<gene>
    <name evidence="3" type="ORF">FRY98_15860</name>
</gene>
<name>A0A5D0CRP8_9BACL</name>
<dbReference type="OrthoDB" id="129822at2"/>
<comment type="similarity">
    <text evidence="1">Belongs to the PemK/MazF family.</text>
</comment>
<dbReference type="Proteomes" id="UP000325218">
    <property type="component" value="Unassembled WGS sequence"/>
</dbReference>
<reference evidence="3 4" key="1">
    <citation type="submission" date="2019-08" db="EMBL/GenBank/DDBJ databases">
        <title>Genome sequencing of Paenibacillus faecis DSM 23593(T).</title>
        <authorList>
            <person name="Kook J.-K."/>
            <person name="Park S.-N."/>
            <person name="Lim Y.K."/>
        </authorList>
    </citation>
    <scope>NUCLEOTIDE SEQUENCE [LARGE SCALE GENOMIC DNA]</scope>
    <source>
        <strain evidence="3 4">DSM 23593</strain>
    </source>
</reference>
<dbReference type="GO" id="GO:0003677">
    <property type="term" value="F:DNA binding"/>
    <property type="evidence" value="ECO:0007669"/>
    <property type="project" value="InterPro"/>
</dbReference>
<sequence>MLSQGDIVLIPIPFSDLTSNKRRPVLVLSNDDYNRRYQDVIVAAVTSNVTKREYQIVITNDEMAEGELKATSAIRADKIYTLSQSIVVKKFGSVQASVLLDVKSQMNSWYSPKVL</sequence>